<keyword evidence="1" id="KW-0479">Metal-binding</keyword>
<reference evidence="3 4" key="1">
    <citation type="submission" date="2018-02" db="EMBL/GenBank/DDBJ databases">
        <title>Genomic Encyclopedia of Archaeal and Bacterial Type Strains, Phase II (KMG-II): from individual species to whole genera.</title>
        <authorList>
            <person name="Goeker M."/>
        </authorList>
    </citation>
    <scope>NUCLEOTIDE SEQUENCE [LARGE SCALE GENOMIC DNA]</scope>
    <source>
        <strain evidence="3 4">DSM 16809</strain>
    </source>
</reference>
<dbReference type="SUPFAM" id="SSF52821">
    <property type="entry name" value="Rhodanese/Cell cycle control phosphatase"/>
    <property type="match status" value="2"/>
</dbReference>
<dbReference type="InterPro" id="IPR001763">
    <property type="entry name" value="Rhodanese-like_dom"/>
</dbReference>
<evidence type="ECO:0000313" key="3">
    <source>
        <dbReference type="EMBL" id="PPK93009.1"/>
    </source>
</evidence>
<dbReference type="GO" id="GO:0050313">
    <property type="term" value="F:sulfur dioxygenase activity"/>
    <property type="evidence" value="ECO:0007669"/>
    <property type="project" value="InterPro"/>
</dbReference>
<dbReference type="InterPro" id="IPR036873">
    <property type="entry name" value="Rhodanese-like_dom_sf"/>
</dbReference>
<evidence type="ECO:0000256" key="1">
    <source>
        <dbReference type="ARBA" id="ARBA00022723"/>
    </source>
</evidence>
<protein>
    <submittedName>
        <fullName evidence="3">Glyoxylase-like metal-dependent hydrolase (Beta-lactamase superfamily II)</fullName>
    </submittedName>
</protein>
<dbReference type="SMART" id="SM00849">
    <property type="entry name" value="Lactamase_B"/>
    <property type="match status" value="1"/>
</dbReference>
<proteinExistence type="predicted"/>
<dbReference type="CDD" id="cd00158">
    <property type="entry name" value="RHOD"/>
    <property type="match status" value="2"/>
</dbReference>
<comment type="caution">
    <text evidence="3">The sequence shown here is derived from an EMBL/GenBank/DDBJ whole genome shotgun (WGS) entry which is preliminary data.</text>
</comment>
<dbReference type="InterPro" id="IPR036866">
    <property type="entry name" value="RibonucZ/Hydroxyglut_hydro"/>
</dbReference>
<dbReference type="RefSeq" id="WP_104516459.1">
    <property type="nucleotide sequence ID" value="NZ_MQVW01000020.1"/>
</dbReference>
<dbReference type="Gene3D" id="3.40.250.10">
    <property type="entry name" value="Rhodanese-like domain"/>
    <property type="match status" value="2"/>
</dbReference>
<evidence type="ECO:0000259" key="2">
    <source>
        <dbReference type="PROSITE" id="PS50206"/>
    </source>
</evidence>
<dbReference type="Pfam" id="PF00753">
    <property type="entry name" value="Lactamase_B"/>
    <property type="match status" value="1"/>
</dbReference>
<dbReference type="Gene3D" id="3.60.15.10">
    <property type="entry name" value="Ribonuclease Z/Hydroxyacylglutathione hydrolase-like"/>
    <property type="match status" value="1"/>
</dbReference>
<keyword evidence="3" id="KW-0378">Hydrolase</keyword>
<feature type="domain" description="Rhodanese" evidence="2">
    <location>
        <begin position="268"/>
        <end position="359"/>
    </location>
</feature>
<gene>
    <name evidence="3" type="ORF">LY01_02714</name>
</gene>
<accession>A0A2S6IFM0</accession>
<organism evidence="3 4">
    <name type="scientific">Nonlabens xylanidelens</name>
    <dbReference type="NCBI Taxonomy" id="191564"/>
    <lineage>
        <taxon>Bacteria</taxon>
        <taxon>Pseudomonadati</taxon>
        <taxon>Bacteroidota</taxon>
        <taxon>Flavobacteriia</taxon>
        <taxon>Flavobacteriales</taxon>
        <taxon>Flavobacteriaceae</taxon>
        <taxon>Nonlabens</taxon>
    </lineage>
</organism>
<dbReference type="InterPro" id="IPR001279">
    <property type="entry name" value="Metallo-B-lactamas"/>
</dbReference>
<dbReference type="Pfam" id="PF00581">
    <property type="entry name" value="Rhodanese"/>
    <property type="match status" value="2"/>
</dbReference>
<dbReference type="PANTHER" id="PTHR43084:SF1">
    <property type="entry name" value="PERSULFIDE DIOXYGENASE ETHE1, MITOCHONDRIAL"/>
    <property type="match status" value="1"/>
</dbReference>
<sequence length="471" mass="51370">MILEQYYTKCLAQGTYYIASNGEAVIIDPLREVQQYIDRAAQDGVKIKYIFLTHFHADFVSGHVDLADKTGATIVIGPNAVTSYAFAKAEHLQTFNVGDITLQLLHTPGHTMESSCYLLRDAEGKEQALFSGDTLFIGDVGRPDLAAKSDLTTEDLAGHLYDSLRNHIMPLPDHVIVYPAHGAGSACGKSMSKETSDTLGNQKKTNYALNPQLDKQAFIKEVTDGITPPPGYFPKNVSMNKGVNSSIDEIIARGITPLKLNSFKALAEDDDYLVLDVRSPQEYTAGSIPGSWFIGLDGQFAPWIGALIEDIDQKIIIVAPSGREEETVTRLARVGYDNAQGYLEGGFDTWKNSENEISKIENITAQDFIDGLEDGSIKNPIDSRKPGEYEAGHIGNVPMHTLDLVHEEVKKLNSQDTYHVHCAGGYRSVIFSSIAAANGIPHMVNVEGGYGAIKKTNLKNQKIVATSSCSL</sequence>
<dbReference type="GO" id="GO:0006749">
    <property type="term" value="P:glutathione metabolic process"/>
    <property type="evidence" value="ECO:0007669"/>
    <property type="project" value="InterPro"/>
</dbReference>
<dbReference type="CDD" id="cd07724">
    <property type="entry name" value="POD-like_MBL-fold"/>
    <property type="match status" value="1"/>
</dbReference>
<dbReference type="PANTHER" id="PTHR43084">
    <property type="entry name" value="PERSULFIDE DIOXYGENASE ETHE1"/>
    <property type="match status" value="1"/>
</dbReference>
<dbReference type="EMBL" id="PTJE01000008">
    <property type="protein sequence ID" value="PPK93009.1"/>
    <property type="molecule type" value="Genomic_DNA"/>
</dbReference>
<dbReference type="Proteomes" id="UP000239002">
    <property type="component" value="Unassembled WGS sequence"/>
</dbReference>
<dbReference type="GO" id="GO:0046872">
    <property type="term" value="F:metal ion binding"/>
    <property type="evidence" value="ECO:0007669"/>
    <property type="project" value="UniProtKB-KW"/>
</dbReference>
<dbReference type="GO" id="GO:0016787">
    <property type="term" value="F:hydrolase activity"/>
    <property type="evidence" value="ECO:0007669"/>
    <property type="project" value="UniProtKB-KW"/>
</dbReference>
<evidence type="ECO:0000313" key="4">
    <source>
        <dbReference type="Proteomes" id="UP000239002"/>
    </source>
</evidence>
<dbReference type="OrthoDB" id="9784009at2"/>
<keyword evidence="4" id="KW-1185">Reference proteome</keyword>
<feature type="domain" description="Rhodanese" evidence="2">
    <location>
        <begin position="381"/>
        <end position="462"/>
    </location>
</feature>
<name>A0A2S6IFM0_9FLAO</name>
<dbReference type="InterPro" id="IPR051682">
    <property type="entry name" value="Mito_Persulfide_Diox"/>
</dbReference>
<dbReference type="SMART" id="SM00450">
    <property type="entry name" value="RHOD"/>
    <property type="match status" value="2"/>
</dbReference>
<dbReference type="FunFam" id="3.60.15.10:FF:000030">
    <property type="entry name" value="Metallo-beta-lactamase family protein"/>
    <property type="match status" value="1"/>
</dbReference>
<dbReference type="AlphaFoldDB" id="A0A2S6IFM0"/>
<dbReference type="InterPro" id="IPR044528">
    <property type="entry name" value="POD-like_MBL-fold"/>
</dbReference>
<dbReference type="GO" id="GO:0070813">
    <property type="term" value="P:hydrogen sulfide metabolic process"/>
    <property type="evidence" value="ECO:0007669"/>
    <property type="project" value="TreeGrafter"/>
</dbReference>
<dbReference type="PROSITE" id="PS50206">
    <property type="entry name" value="RHODANESE_3"/>
    <property type="match status" value="2"/>
</dbReference>
<dbReference type="SUPFAM" id="SSF56281">
    <property type="entry name" value="Metallo-hydrolase/oxidoreductase"/>
    <property type="match status" value="1"/>
</dbReference>